<dbReference type="EC" id="2.4.1.289" evidence="5"/>
<keyword evidence="3 5" id="KW-0808">Transferase</keyword>
<protein>
    <submittedName>
        <fullName evidence="5">N-acetylglucosaminyl-diphospho-decaprenol L-rhamnosyltransferase</fullName>
        <ecNumber evidence="5">2.4.1.289</ecNumber>
    </submittedName>
</protein>
<dbReference type="PANTHER" id="PTHR43685:SF5">
    <property type="entry name" value="GLYCOSYLTRANSFERASE EPSE-RELATED"/>
    <property type="match status" value="1"/>
</dbReference>
<accession>A0A518H5Z6</accession>
<dbReference type="PANTHER" id="PTHR43685">
    <property type="entry name" value="GLYCOSYLTRANSFERASE"/>
    <property type="match status" value="1"/>
</dbReference>
<dbReference type="InterPro" id="IPR050834">
    <property type="entry name" value="Glycosyltransf_2"/>
</dbReference>
<dbReference type="Proteomes" id="UP000317835">
    <property type="component" value="Chromosome"/>
</dbReference>
<proteinExistence type="inferred from homology"/>
<feature type="domain" description="Glycosyltransferase 2-like" evidence="4">
    <location>
        <begin position="6"/>
        <end position="164"/>
    </location>
</feature>
<dbReference type="SUPFAM" id="SSF53448">
    <property type="entry name" value="Nucleotide-diphospho-sugar transferases"/>
    <property type="match status" value="1"/>
</dbReference>
<dbReference type="RefSeq" id="WP_145272402.1">
    <property type="nucleotide sequence ID" value="NZ_CP036426.1"/>
</dbReference>
<dbReference type="InterPro" id="IPR029044">
    <property type="entry name" value="Nucleotide-diphossugar_trans"/>
</dbReference>
<dbReference type="OrthoDB" id="9772170at2"/>
<sequence length="285" mass="30933">MDPRISVVIATRDRRGRLGATLDWLRALPESPRVILVDNGSRDGTADLVRDAYPEVRLVALGRNLGAAARNVGVREADSAYVAFSDDDSWWASGALRIAADRLDDHPTLALVAARVLVEPSGRIDPTCLEMASSPLPRHEGLPGSPVLGFLACGAVVRRSAFLEVGGFEARFGVGGEEELLAIDLAASGWGLCYCDDVVAHHHPVASGPRPGRRRVQYRNALWSAWLRRPLWSAMHGTARLAAAGYRDPDARAALRDALSGLPWVIRRRRPIPPEVERALLALGR</sequence>
<name>A0A518H5Z6_9BACT</name>
<dbReference type="KEGG" id="tpla:ElP_41830"/>
<dbReference type="Pfam" id="PF00535">
    <property type="entry name" value="Glycos_transf_2"/>
    <property type="match status" value="1"/>
</dbReference>
<dbReference type="AlphaFoldDB" id="A0A518H5Z6"/>
<evidence type="ECO:0000259" key="4">
    <source>
        <dbReference type="Pfam" id="PF00535"/>
    </source>
</evidence>
<evidence type="ECO:0000313" key="5">
    <source>
        <dbReference type="EMBL" id="QDV36264.1"/>
    </source>
</evidence>
<evidence type="ECO:0000256" key="2">
    <source>
        <dbReference type="ARBA" id="ARBA00022676"/>
    </source>
</evidence>
<dbReference type="EMBL" id="CP036426">
    <property type="protein sequence ID" value="QDV36264.1"/>
    <property type="molecule type" value="Genomic_DNA"/>
</dbReference>
<keyword evidence="6" id="KW-1185">Reference proteome</keyword>
<organism evidence="5 6">
    <name type="scientific">Tautonia plasticadhaerens</name>
    <dbReference type="NCBI Taxonomy" id="2527974"/>
    <lineage>
        <taxon>Bacteria</taxon>
        <taxon>Pseudomonadati</taxon>
        <taxon>Planctomycetota</taxon>
        <taxon>Planctomycetia</taxon>
        <taxon>Isosphaerales</taxon>
        <taxon>Isosphaeraceae</taxon>
        <taxon>Tautonia</taxon>
    </lineage>
</organism>
<evidence type="ECO:0000256" key="1">
    <source>
        <dbReference type="ARBA" id="ARBA00006739"/>
    </source>
</evidence>
<keyword evidence="2 5" id="KW-0328">Glycosyltransferase</keyword>
<dbReference type="GO" id="GO:0102096">
    <property type="term" value="F:decaprenyl-N-acetyl-alpha-D-glucosaminyl-pyrophosphate:dTDP-alpha-L-rhamnose rhamnosyltransferase activity"/>
    <property type="evidence" value="ECO:0007669"/>
    <property type="project" value="UniProtKB-EC"/>
</dbReference>
<evidence type="ECO:0000256" key="3">
    <source>
        <dbReference type="ARBA" id="ARBA00022679"/>
    </source>
</evidence>
<comment type="similarity">
    <text evidence="1">Belongs to the glycosyltransferase 2 family.</text>
</comment>
<evidence type="ECO:0000313" key="6">
    <source>
        <dbReference type="Proteomes" id="UP000317835"/>
    </source>
</evidence>
<reference evidence="5 6" key="1">
    <citation type="submission" date="2019-02" db="EMBL/GenBank/DDBJ databases">
        <title>Deep-cultivation of Planctomycetes and their phenomic and genomic characterization uncovers novel biology.</title>
        <authorList>
            <person name="Wiegand S."/>
            <person name="Jogler M."/>
            <person name="Boedeker C."/>
            <person name="Pinto D."/>
            <person name="Vollmers J."/>
            <person name="Rivas-Marin E."/>
            <person name="Kohn T."/>
            <person name="Peeters S.H."/>
            <person name="Heuer A."/>
            <person name="Rast P."/>
            <person name="Oberbeckmann S."/>
            <person name="Bunk B."/>
            <person name="Jeske O."/>
            <person name="Meyerdierks A."/>
            <person name="Storesund J.E."/>
            <person name="Kallscheuer N."/>
            <person name="Luecker S."/>
            <person name="Lage O.M."/>
            <person name="Pohl T."/>
            <person name="Merkel B.J."/>
            <person name="Hornburger P."/>
            <person name="Mueller R.-W."/>
            <person name="Bruemmer F."/>
            <person name="Labrenz M."/>
            <person name="Spormann A.M."/>
            <person name="Op den Camp H."/>
            <person name="Overmann J."/>
            <person name="Amann R."/>
            <person name="Jetten M.S.M."/>
            <person name="Mascher T."/>
            <person name="Medema M.H."/>
            <person name="Devos D.P."/>
            <person name="Kaster A.-K."/>
            <person name="Ovreas L."/>
            <person name="Rohde M."/>
            <person name="Galperin M.Y."/>
            <person name="Jogler C."/>
        </authorList>
    </citation>
    <scope>NUCLEOTIDE SEQUENCE [LARGE SCALE GENOMIC DNA]</scope>
    <source>
        <strain evidence="5 6">ElP</strain>
    </source>
</reference>
<dbReference type="InterPro" id="IPR001173">
    <property type="entry name" value="Glyco_trans_2-like"/>
</dbReference>
<gene>
    <name evidence="5" type="primary">wbbL_3</name>
    <name evidence="5" type="ORF">ElP_41830</name>
</gene>
<dbReference type="Gene3D" id="3.90.550.10">
    <property type="entry name" value="Spore Coat Polysaccharide Biosynthesis Protein SpsA, Chain A"/>
    <property type="match status" value="1"/>
</dbReference>